<comment type="similarity">
    <text evidence="1 3">Belongs to the HMG-CoA reductase family.</text>
</comment>
<dbReference type="GO" id="GO:0015936">
    <property type="term" value="P:coenzyme A metabolic process"/>
    <property type="evidence" value="ECO:0007669"/>
    <property type="project" value="InterPro"/>
</dbReference>
<dbReference type="SUPFAM" id="SSF56542">
    <property type="entry name" value="Substrate-binding domain of HMG-CoA reductase"/>
    <property type="match status" value="1"/>
</dbReference>
<comment type="catalytic activity">
    <reaction evidence="3">
        <text>(R)-mevalonate + 2 NAD(+) + CoA = (3S)-3-hydroxy-3-methylglutaryl-CoA + 2 NADH + 2 H(+)</text>
        <dbReference type="Rhea" id="RHEA:14833"/>
        <dbReference type="ChEBI" id="CHEBI:15378"/>
        <dbReference type="ChEBI" id="CHEBI:36464"/>
        <dbReference type="ChEBI" id="CHEBI:43074"/>
        <dbReference type="ChEBI" id="CHEBI:57287"/>
        <dbReference type="ChEBI" id="CHEBI:57540"/>
        <dbReference type="ChEBI" id="CHEBI:57945"/>
        <dbReference type="EC" id="1.1.1.88"/>
    </reaction>
</comment>
<dbReference type="InterPro" id="IPR002202">
    <property type="entry name" value="HMG_CoA_Rdtase"/>
</dbReference>
<keyword evidence="2 3" id="KW-0560">Oxidoreductase</keyword>
<keyword evidence="3" id="KW-0520">NAD</keyword>
<dbReference type="Pfam" id="PF00368">
    <property type="entry name" value="HMG-CoA_red"/>
    <property type="match status" value="1"/>
</dbReference>
<dbReference type="PROSITE" id="PS50065">
    <property type="entry name" value="HMG_COA_REDUCTASE_4"/>
    <property type="match status" value="1"/>
</dbReference>
<dbReference type="GO" id="GO:0004420">
    <property type="term" value="F:hydroxymethylglutaryl-CoA reductase (NADPH) activity"/>
    <property type="evidence" value="ECO:0007669"/>
    <property type="project" value="InterPro"/>
</dbReference>
<name>A0A1W1Y384_9LACT</name>
<dbReference type="Gene3D" id="1.10.8.660">
    <property type="match status" value="1"/>
</dbReference>
<evidence type="ECO:0000256" key="1">
    <source>
        <dbReference type="ARBA" id="ARBA00007661"/>
    </source>
</evidence>
<dbReference type="InterPro" id="IPR004553">
    <property type="entry name" value="HMG_CoA_Rdtase_bac-typ"/>
</dbReference>
<dbReference type="PANTHER" id="PTHR10572">
    <property type="entry name" value="3-HYDROXY-3-METHYLGLUTARYL-COENZYME A REDUCTASE"/>
    <property type="match status" value="1"/>
</dbReference>
<dbReference type="EC" id="1.1.1.88" evidence="3"/>
<dbReference type="OrthoDB" id="9764892at2"/>
<evidence type="ECO:0000256" key="2">
    <source>
        <dbReference type="ARBA" id="ARBA00023002"/>
    </source>
</evidence>
<proteinExistence type="inferred from homology"/>
<gene>
    <name evidence="4" type="ORF">SAMN04487984_0231</name>
</gene>
<protein>
    <recommendedName>
        <fullName evidence="3">3-hydroxy-3-methylglutaryl coenzyme A reductase</fullName>
        <shortName evidence="3">HMG-CoA reductase</shortName>
        <ecNumber evidence="3">1.1.1.88</ecNumber>
    </recommendedName>
</protein>
<organism evidence="4 5">
    <name type="scientific">Aerococcus suis</name>
    <dbReference type="NCBI Taxonomy" id="371602"/>
    <lineage>
        <taxon>Bacteria</taxon>
        <taxon>Bacillati</taxon>
        <taxon>Bacillota</taxon>
        <taxon>Bacilli</taxon>
        <taxon>Lactobacillales</taxon>
        <taxon>Aerococcaceae</taxon>
        <taxon>Aerococcus</taxon>
    </lineage>
</organism>
<dbReference type="SUPFAM" id="SSF55035">
    <property type="entry name" value="NAD-binding domain of HMG-CoA reductase"/>
    <property type="match status" value="1"/>
</dbReference>
<dbReference type="InterPro" id="IPR009029">
    <property type="entry name" value="HMG_CoA_Rdtase_sub-bd_dom_sf"/>
</dbReference>
<dbReference type="NCBIfam" id="TIGR00532">
    <property type="entry name" value="HMG_CoA_R_NAD"/>
    <property type="match status" value="1"/>
</dbReference>
<sequence length="440" mass="48751">MSIWKQFYKQSLTERLNRLVNGRYLNEKTATWLANNQSLPLEIADHMSENVIGTYGLPFGVALNFMINQKDYLIPMVIEEPSVIAAASYGAKLVRKNGGFTAHVSKRLMTGEIALLNVQTQNEANELTTWINAHKNDLLDVARSAHPSIVKRGGGPIDIRTHYYPQTEQTAAFFVLYLTVDTKEAMGANMMNTMLEAIDHYLNHYFHEHNLPYETLLAILSNYTTDCLVTVSTTISADTLTKQHLSGQWVAKRIALASQFAKTDTYRAATHNKGMMNGIDAIVLATGNDWRAIEASIHAYATKTGQYQGLTTWTYDETNQRLHGELTISMPIGTVGGSIGIHPSAKLAHQLLGHPDAKTLMTIIASVGLAQNFAALRALVSEGIQTGHMRLQAKSLAIQVGAQSDEVESVTEKLLQQPQLNQETAKQVLLNWRNNHSTHN</sequence>
<dbReference type="InterPro" id="IPR023074">
    <property type="entry name" value="HMG_CoA_Rdtase_cat_sf"/>
</dbReference>
<dbReference type="EMBL" id="FWXK01000001">
    <property type="protein sequence ID" value="SMC30633.1"/>
    <property type="molecule type" value="Genomic_DNA"/>
</dbReference>
<dbReference type="STRING" id="371602.SAMN04487984_0231"/>
<dbReference type="RefSeq" id="WP_084097837.1">
    <property type="nucleotide sequence ID" value="NZ_FWXK01000001.1"/>
</dbReference>
<keyword evidence="5" id="KW-1185">Reference proteome</keyword>
<reference evidence="5" key="1">
    <citation type="submission" date="2017-04" db="EMBL/GenBank/DDBJ databases">
        <authorList>
            <person name="Varghese N."/>
            <person name="Submissions S."/>
        </authorList>
    </citation>
    <scope>NUCLEOTIDE SEQUENCE [LARGE SCALE GENOMIC DNA]</scope>
    <source>
        <strain evidence="5">DSM 21500</strain>
    </source>
</reference>
<accession>A0A1W1Y384</accession>
<dbReference type="PANTHER" id="PTHR10572:SF24">
    <property type="entry name" value="3-HYDROXY-3-METHYLGLUTARYL-COENZYME A REDUCTASE"/>
    <property type="match status" value="1"/>
</dbReference>
<comment type="pathway">
    <text evidence="3">Metabolic intermediate metabolism; (R)-mevalonate degradation; (S)-3-hydroxy-3-methylglutaryl-CoA from (R)-mevalonate: step 1/1.</text>
</comment>
<dbReference type="Proteomes" id="UP000243884">
    <property type="component" value="Unassembled WGS sequence"/>
</dbReference>
<evidence type="ECO:0000313" key="5">
    <source>
        <dbReference type="Proteomes" id="UP000243884"/>
    </source>
</evidence>
<dbReference type="CDD" id="cd00644">
    <property type="entry name" value="HMG-CoA_reductase_classII"/>
    <property type="match status" value="1"/>
</dbReference>
<evidence type="ECO:0000256" key="3">
    <source>
        <dbReference type="RuleBase" id="RU361219"/>
    </source>
</evidence>
<dbReference type="InterPro" id="IPR009023">
    <property type="entry name" value="HMG_CoA_Rdtase_NAD(P)-bd_sf"/>
</dbReference>
<dbReference type="Gene3D" id="3.90.770.10">
    <property type="entry name" value="3-hydroxy-3-methylglutaryl-coenzyme A Reductase, Chain A, domain 2"/>
    <property type="match status" value="2"/>
</dbReference>
<evidence type="ECO:0000313" key="4">
    <source>
        <dbReference type="EMBL" id="SMC30633.1"/>
    </source>
</evidence>
<dbReference type="GO" id="GO:0140643">
    <property type="term" value="F:hydroxymethylglutaryl-CoA reductase (NADH) activity"/>
    <property type="evidence" value="ECO:0007669"/>
    <property type="project" value="UniProtKB-EC"/>
</dbReference>
<dbReference type="UniPathway" id="UPA00257">
    <property type="reaction ID" value="UER00367"/>
</dbReference>
<dbReference type="AlphaFoldDB" id="A0A1W1Y384"/>